<feature type="compositionally biased region" description="Basic and acidic residues" evidence="6">
    <location>
        <begin position="76"/>
        <end position="85"/>
    </location>
</feature>
<dbReference type="EMBL" id="JABSTU010000006">
    <property type="protein sequence ID" value="KAH8028903.1"/>
    <property type="molecule type" value="Genomic_DNA"/>
</dbReference>
<evidence type="ECO:0000313" key="8">
    <source>
        <dbReference type="EMBL" id="KAH8028903.1"/>
    </source>
</evidence>
<gene>
    <name evidence="8" type="ORF">HPB51_020069</name>
</gene>
<dbReference type="GO" id="GO:0003677">
    <property type="term" value="F:DNA binding"/>
    <property type="evidence" value="ECO:0007669"/>
    <property type="project" value="UniProtKB-UniRule"/>
</dbReference>
<evidence type="ECO:0000256" key="6">
    <source>
        <dbReference type="SAM" id="MobiDB-lite"/>
    </source>
</evidence>
<keyword evidence="1" id="KW-0479">Metal-binding</keyword>
<dbReference type="GO" id="GO:0008270">
    <property type="term" value="F:zinc ion binding"/>
    <property type="evidence" value="ECO:0007669"/>
    <property type="project" value="UniProtKB-KW"/>
</dbReference>
<dbReference type="Proteomes" id="UP000821866">
    <property type="component" value="Chromosome 4"/>
</dbReference>
<sequence length="296" mass="32846">MPNKCCVPACSSNYKTGKKVQLFSFPKVKVQRKKWLSAIPRKDFFPTENYKPDLSPVVCHFRSSSQDSSAQQATREPAKERKKFDDQEELALVAEALVREEDVMFMDMPTKYNHGETVSVPMPGKSVIVGDSAAKMRLRELRKEDVVFMDMPTEDNHGETASVPMPGKSVNVGDSAAKMRLREHLKLAFQRSGSEEKKLQMLKQKLDGLVVAEVECTEAFANVYLKLAFPRSGSEEKKLQMLKQKLDGSVVAEVECTEAFANVCTIPEGAGSHIIKQVLCAESSSSAPPAQLVDRA</sequence>
<keyword evidence="3" id="KW-0862">Zinc</keyword>
<dbReference type="InterPro" id="IPR006612">
    <property type="entry name" value="THAP_Znf"/>
</dbReference>
<evidence type="ECO:0000256" key="4">
    <source>
        <dbReference type="ARBA" id="ARBA00023125"/>
    </source>
</evidence>
<keyword evidence="4 5" id="KW-0238">DNA-binding</keyword>
<feature type="domain" description="THAP-type" evidence="7">
    <location>
        <begin position="1"/>
        <end position="83"/>
    </location>
</feature>
<proteinExistence type="predicted"/>
<evidence type="ECO:0000256" key="5">
    <source>
        <dbReference type="PROSITE-ProRule" id="PRU00309"/>
    </source>
</evidence>
<keyword evidence="9" id="KW-1185">Reference proteome</keyword>
<accession>A0A9J6E339</accession>
<protein>
    <recommendedName>
        <fullName evidence="7">THAP-type domain-containing protein</fullName>
    </recommendedName>
</protein>
<reference evidence="8" key="2">
    <citation type="submission" date="2021-09" db="EMBL/GenBank/DDBJ databases">
        <authorList>
            <person name="Jia N."/>
            <person name="Wang J."/>
            <person name="Shi W."/>
            <person name="Du L."/>
            <person name="Sun Y."/>
            <person name="Zhan W."/>
            <person name="Jiang J."/>
            <person name="Wang Q."/>
            <person name="Zhang B."/>
            <person name="Ji P."/>
            <person name="Sakyi L.B."/>
            <person name="Cui X."/>
            <person name="Yuan T."/>
            <person name="Jiang B."/>
            <person name="Yang W."/>
            <person name="Lam T.T.-Y."/>
            <person name="Chang Q."/>
            <person name="Ding S."/>
            <person name="Wang X."/>
            <person name="Zhu J."/>
            <person name="Ruan X."/>
            <person name="Zhao L."/>
            <person name="Wei J."/>
            <person name="Que T."/>
            <person name="Du C."/>
            <person name="Cheng J."/>
            <person name="Dai P."/>
            <person name="Han X."/>
            <person name="Huang E."/>
            <person name="Gao Y."/>
            <person name="Liu J."/>
            <person name="Shao H."/>
            <person name="Ye R."/>
            <person name="Li L."/>
            <person name="Wei W."/>
            <person name="Wang X."/>
            <person name="Wang C."/>
            <person name="Huo Q."/>
            <person name="Li W."/>
            <person name="Guo W."/>
            <person name="Chen H."/>
            <person name="Chen S."/>
            <person name="Zhou L."/>
            <person name="Zhou L."/>
            <person name="Ni X."/>
            <person name="Tian J."/>
            <person name="Zhou Y."/>
            <person name="Sheng Y."/>
            <person name="Liu T."/>
            <person name="Pan Y."/>
            <person name="Xia L."/>
            <person name="Li J."/>
            <person name="Zhao F."/>
            <person name="Cao W."/>
        </authorList>
    </citation>
    <scope>NUCLEOTIDE SEQUENCE</scope>
    <source>
        <strain evidence="8">Rmic-2018</strain>
        <tissue evidence="8">Larvae</tissue>
    </source>
</reference>
<organism evidence="8 9">
    <name type="scientific">Rhipicephalus microplus</name>
    <name type="common">Cattle tick</name>
    <name type="synonym">Boophilus microplus</name>
    <dbReference type="NCBI Taxonomy" id="6941"/>
    <lineage>
        <taxon>Eukaryota</taxon>
        <taxon>Metazoa</taxon>
        <taxon>Ecdysozoa</taxon>
        <taxon>Arthropoda</taxon>
        <taxon>Chelicerata</taxon>
        <taxon>Arachnida</taxon>
        <taxon>Acari</taxon>
        <taxon>Parasitiformes</taxon>
        <taxon>Ixodida</taxon>
        <taxon>Ixodoidea</taxon>
        <taxon>Ixodidae</taxon>
        <taxon>Rhipicephalinae</taxon>
        <taxon>Rhipicephalus</taxon>
        <taxon>Boophilus</taxon>
    </lineage>
</organism>
<evidence type="ECO:0000256" key="3">
    <source>
        <dbReference type="ARBA" id="ARBA00022833"/>
    </source>
</evidence>
<reference evidence="8" key="1">
    <citation type="journal article" date="2020" name="Cell">
        <title>Large-Scale Comparative Analyses of Tick Genomes Elucidate Their Genetic Diversity and Vector Capacities.</title>
        <authorList>
            <consortium name="Tick Genome and Microbiome Consortium (TIGMIC)"/>
            <person name="Jia N."/>
            <person name="Wang J."/>
            <person name="Shi W."/>
            <person name="Du L."/>
            <person name="Sun Y."/>
            <person name="Zhan W."/>
            <person name="Jiang J.F."/>
            <person name="Wang Q."/>
            <person name="Zhang B."/>
            <person name="Ji P."/>
            <person name="Bell-Sakyi L."/>
            <person name="Cui X.M."/>
            <person name="Yuan T.T."/>
            <person name="Jiang B.G."/>
            <person name="Yang W.F."/>
            <person name="Lam T.T."/>
            <person name="Chang Q.C."/>
            <person name="Ding S.J."/>
            <person name="Wang X.J."/>
            <person name="Zhu J.G."/>
            <person name="Ruan X.D."/>
            <person name="Zhao L."/>
            <person name="Wei J.T."/>
            <person name="Ye R.Z."/>
            <person name="Que T.C."/>
            <person name="Du C.H."/>
            <person name="Zhou Y.H."/>
            <person name="Cheng J.X."/>
            <person name="Dai P.F."/>
            <person name="Guo W.B."/>
            <person name="Han X.H."/>
            <person name="Huang E.J."/>
            <person name="Li L.F."/>
            <person name="Wei W."/>
            <person name="Gao Y.C."/>
            <person name="Liu J.Z."/>
            <person name="Shao H.Z."/>
            <person name="Wang X."/>
            <person name="Wang C.C."/>
            <person name="Yang T.C."/>
            <person name="Huo Q.B."/>
            <person name="Li W."/>
            <person name="Chen H.Y."/>
            <person name="Chen S.E."/>
            <person name="Zhou L.G."/>
            <person name="Ni X.B."/>
            <person name="Tian J.H."/>
            <person name="Sheng Y."/>
            <person name="Liu T."/>
            <person name="Pan Y.S."/>
            <person name="Xia L.Y."/>
            <person name="Li J."/>
            <person name="Zhao F."/>
            <person name="Cao W.C."/>
        </authorList>
    </citation>
    <scope>NUCLEOTIDE SEQUENCE</scope>
    <source>
        <strain evidence="8">Rmic-2018</strain>
    </source>
</reference>
<feature type="compositionally biased region" description="Low complexity" evidence="6">
    <location>
        <begin position="63"/>
        <end position="73"/>
    </location>
</feature>
<keyword evidence="2 5" id="KW-0863">Zinc-finger</keyword>
<name>A0A9J6E339_RHIMP</name>
<dbReference type="SUPFAM" id="SSF57716">
    <property type="entry name" value="Glucocorticoid receptor-like (DNA-binding domain)"/>
    <property type="match status" value="1"/>
</dbReference>
<feature type="region of interest" description="Disordered" evidence="6">
    <location>
        <begin position="62"/>
        <end position="85"/>
    </location>
</feature>
<evidence type="ECO:0000313" key="9">
    <source>
        <dbReference type="Proteomes" id="UP000821866"/>
    </source>
</evidence>
<comment type="caution">
    <text evidence="8">The sequence shown here is derived from an EMBL/GenBank/DDBJ whole genome shotgun (WGS) entry which is preliminary data.</text>
</comment>
<dbReference type="PROSITE" id="PS50950">
    <property type="entry name" value="ZF_THAP"/>
    <property type="match status" value="1"/>
</dbReference>
<evidence type="ECO:0000256" key="2">
    <source>
        <dbReference type="ARBA" id="ARBA00022771"/>
    </source>
</evidence>
<evidence type="ECO:0000256" key="1">
    <source>
        <dbReference type="ARBA" id="ARBA00022723"/>
    </source>
</evidence>
<evidence type="ECO:0000259" key="7">
    <source>
        <dbReference type="PROSITE" id="PS50950"/>
    </source>
</evidence>
<dbReference type="Pfam" id="PF05485">
    <property type="entry name" value="THAP"/>
    <property type="match status" value="1"/>
</dbReference>
<dbReference type="AlphaFoldDB" id="A0A9J6E339"/>